<dbReference type="EMBL" id="FOHJ01000007">
    <property type="protein sequence ID" value="SET72808.1"/>
    <property type="molecule type" value="Genomic_DNA"/>
</dbReference>
<gene>
    <name evidence="1" type="ORF">SAMN05421676_10797</name>
</gene>
<sequence>MIVEYFIGIVPPEEYIEQIENFQNKWINQLG</sequence>
<proteinExistence type="predicted"/>
<evidence type="ECO:0000313" key="2">
    <source>
        <dbReference type="Proteomes" id="UP000199095"/>
    </source>
</evidence>
<accession>A0A1I0GRI4</accession>
<keyword evidence="2" id="KW-1185">Reference proteome</keyword>
<protein>
    <submittedName>
        <fullName evidence="1">Uncharacterized protein</fullName>
    </submittedName>
</protein>
<name>A0A1I0GRI4_9BACI</name>
<dbReference type="Proteomes" id="UP000199095">
    <property type="component" value="Unassembled WGS sequence"/>
</dbReference>
<evidence type="ECO:0000313" key="1">
    <source>
        <dbReference type="EMBL" id="SET72808.1"/>
    </source>
</evidence>
<dbReference type="AlphaFoldDB" id="A0A1I0GRI4"/>
<dbReference type="STRING" id="237682.SAMN05421676_10797"/>
<reference evidence="2" key="1">
    <citation type="submission" date="2016-10" db="EMBL/GenBank/DDBJ databases">
        <authorList>
            <person name="Varghese N."/>
            <person name="Submissions S."/>
        </authorList>
    </citation>
    <scope>NUCLEOTIDE SEQUENCE [LARGE SCALE GENOMIC DNA]</scope>
    <source>
        <strain evidence="2">CGMCC 1.3566</strain>
    </source>
</reference>
<organism evidence="1 2">
    <name type="scientific">Salinibacillus kushneri</name>
    <dbReference type="NCBI Taxonomy" id="237682"/>
    <lineage>
        <taxon>Bacteria</taxon>
        <taxon>Bacillati</taxon>
        <taxon>Bacillota</taxon>
        <taxon>Bacilli</taxon>
        <taxon>Bacillales</taxon>
        <taxon>Bacillaceae</taxon>
        <taxon>Salinibacillus</taxon>
    </lineage>
</organism>